<feature type="transmembrane region" description="Helical" evidence="1">
    <location>
        <begin position="251"/>
        <end position="275"/>
    </location>
</feature>
<feature type="transmembrane region" description="Helical" evidence="1">
    <location>
        <begin position="225"/>
        <end position="245"/>
    </location>
</feature>
<reference evidence="3" key="1">
    <citation type="submission" date="2021-02" db="EMBL/GenBank/DDBJ databases">
        <authorList>
            <person name="Nowell W R."/>
        </authorList>
    </citation>
    <scope>NUCLEOTIDE SEQUENCE</scope>
</reference>
<dbReference type="EMBL" id="CAJNON010000114">
    <property type="protein sequence ID" value="CAF0985649.1"/>
    <property type="molecule type" value="Genomic_DNA"/>
</dbReference>
<feature type="transmembrane region" description="Helical" evidence="1">
    <location>
        <begin position="96"/>
        <end position="118"/>
    </location>
</feature>
<evidence type="ECO:0000259" key="2">
    <source>
        <dbReference type="Pfam" id="PF00487"/>
    </source>
</evidence>
<accession>A0A814FVX8</accession>
<dbReference type="InterPro" id="IPR012171">
    <property type="entry name" value="Fatty_acid_desaturase"/>
</dbReference>
<dbReference type="GO" id="GO:0016491">
    <property type="term" value="F:oxidoreductase activity"/>
    <property type="evidence" value="ECO:0007669"/>
    <property type="project" value="InterPro"/>
</dbReference>
<dbReference type="Pfam" id="PF00487">
    <property type="entry name" value="FA_desaturase"/>
    <property type="match status" value="1"/>
</dbReference>
<dbReference type="AlphaFoldDB" id="A0A814FVX8"/>
<dbReference type="InterPro" id="IPR005804">
    <property type="entry name" value="FA_desaturase_dom"/>
</dbReference>
<dbReference type="Proteomes" id="UP000663891">
    <property type="component" value="Unassembled WGS sequence"/>
</dbReference>
<dbReference type="OrthoDB" id="1461976at2759"/>
<feature type="transmembrane region" description="Helical" evidence="1">
    <location>
        <begin position="130"/>
        <end position="152"/>
    </location>
</feature>
<evidence type="ECO:0000313" key="4">
    <source>
        <dbReference type="Proteomes" id="UP000663891"/>
    </source>
</evidence>
<gene>
    <name evidence="3" type="ORF">VCS650_LOCUS13913</name>
</gene>
<keyword evidence="1" id="KW-1133">Transmembrane helix</keyword>
<evidence type="ECO:0000256" key="1">
    <source>
        <dbReference type="SAM" id="Phobius"/>
    </source>
</evidence>
<organism evidence="3 4">
    <name type="scientific">Adineta steineri</name>
    <dbReference type="NCBI Taxonomy" id="433720"/>
    <lineage>
        <taxon>Eukaryota</taxon>
        <taxon>Metazoa</taxon>
        <taxon>Spiralia</taxon>
        <taxon>Gnathifera</taxon>
        <taxon>Rotifera</taxon>
        <taxon>Eurotatoria</taxon>
        <taxon>Bdelloidea</taxon>
        <taxon>Adinetida</taxon>
        <taxon>Adinetidae</taxon>
        <taxon>Adineta</taxon>
    </lineage>
</organism>
<feature type="domain" description="Fatty acid desaturase" evidence="2">
    <location>
        <begin position="101"/>
        <end position="344"/>
    </location>
</feature>
<feature type="transmembrane region" description="Helical" evidence="1">
    <location>
        <begin position="59"/>
        <end position="76"/>
    </location>
</feature>
<keyword evidence="1" id="KW-0472">Membrane</keyword>
<dbReference type="PANTHER" id="PTHR32100">
    <property type="entry name" value="OMEGA-6 FATTY ACID DESATURASE, CHLOROPLASTIC"/>
    <property type="match status" value="1"/>
</dbReference>
<dbReference type="GO" id="GO:0006629">
    <property type="term" value="P:lipid metabolic process"/>
    <property type="evidence" value="ECO:0007669"/>
    <property type="project" value="InterPro"/>
</dbReference>
<keyword evidence="1" id="KW-0812">Transmembrane</keyword>
<name>A0A814FVX8_9BILA</name>
<proteinExistence type="predicted"/>
<sequence>MGEEDDQSPIEGDYDQQQDATPLPVQYQLPTLSEIKTKLPSHCFRSTVQQSMSYVIKDIIYVILTFFIMFQIEKLFKYGYLFFPIYWYIQEKLFKYGYLFFPIYWYIQGTLYTAFFILGHDCGHSSFSSYPLLNDTVGTILHTWILVPYYAWKLTHNHHHKNTNNIDKDAVFCPQRGIVDEPSYQNYLLYWFPGISWFYYLMFGYRPRGINHFNPFEPLFYNKHFIGASLSLATYLGMFYLMYIYAISVGFISLITYHLIPVFIFACYIVIITMLHHTEIDVPWYGDSEWNNVKGQLSTVDRHYGHVHSIIHSIGTHQIHHLFTKVPHYHLEEATEQFRKVYPDLVRINNEPILVSFSRMFKTFINQRSISQDTRVFTYTKDEDNKMKKIF</sequence>
<evidence type="ECO:0000313" key="3">
    <source>
        <dbReference type="EMBL" id="CAF0985649.1"/>
    </source>
</evidence>
<protein>
    <recommendedName>
        <fullName evidence="2">Fatty acid desaturase domain-containing protein</fullName>
    </recommendedName>
</protein>
<comment type="caution">
    <text evidence="3">The sequence shown here is derived from an EMBL/GenBank/DDBJ whole genome shotgun (WGS) entry which is preliminary data.</text>
</comment>
<feature type="transmembrane region" description="Helical" evidence="1">
    <location>
        <begin position="187"/>
        <end position="205"/>
    </location>
</feature>